<dbReference type="FunFam" id="1.10.3480.10:FF:000001">
    <property type="entry name" value="Nitrate reductase molybdenum cofactor assembly chaperone"/>
    <property type="match status" value="1"/>
</dbReference>
<dbReference type="InterPro" id="IPR020945">
    <property type="entry name" value="DMSO/NO3_reduct_chaperone"/>
</dbReference>
<gene>
    <name evidence="9" type="primary">narW</name>
    <name evidence="9" type="ORF">CALFYP1_03304</name>
</gene>
<dbReference type="NCBIfam" id="NF011628">
    <property type="entry name" value="PRK15054.1"/>
    <property type="match status" value="1"/>
</dbReference>
<evidence type="ECO:0000256" key="5">
    <source>
        <dbReference type="ARBA" id="ARBA00060958"/>
    </source>
</evidence>
<sequence length="232" mass="26281">MMQILKVIGLLMEYPDEQLWECKDDALALVRHDAPMLTDFTETLLSAPLLDKQAEWCEVFDRGRATSLLLFEHVHAESRDRGQAMVDLLAQYEKVGLQLDCRELPDHLPLYLEYLSVLPEAEAREGLQNVAPILALLGGRLKQRDTPWYQLFDALLFLAGSPLSSDSVTKKVNAEDRDDTRQALDAVWEEEQVKFIEDNATACDSSPLQQYQRRFSQDVAPQYVDVSAGGPK</sequence>
<evidence type="ECO:0000256" key="3">
    <source>
        <dbReference type="ARBA" id="ARBA00023063"/>
    </source>
</evidence>
<dbReference type="Pfam" id="PF02613">
    <property type="entry name" value="Nitrate_red_del"/>
    <property type="match status" value="1"/>
</dbReference>
<organism evidence="9">
    <name type="scientific">Citrobacter amalonaticus</name>
    <dbReference type="NCBI Taxonomy" id="35703"/>
    <lineage>
        <taxon>Bacteria</taxon>
        <taxon>Pseudomonadati</taxon>
        <taxon>Pseudomonadota</taxon>
        <taxon>Gammaproteobacteria</taxon>
        <taxon>Enterobacterales</taxon>
        <taxon>Enterobacteriaceae</taxon>
        <taxon>Citrobacter</taxon>
    </lineage>
</organism>
<dbReference type="GO" id="GO:0051131">
    <property type="term" value="P:chaperone-mediated protein complex assembly"/>
    <property type="evidence" value="ECO:0007669"/>
    <property type="project" value="InterPro"/>
</dbReference>
<comment type="subcellular location">
    <subcellularLocation>
        <location evidence="1">Cytoplasm</location>
    </subcellularLocation>
</comment>
<dbReference type="GO" id="GO:0016530">
    <property type="term" value="F:metallochaperone activity"/>
    <property type="evidence" value="ECO:0007669"/>
    <property type="project" value="TreeGrafter"/>
</dbReference>
<dbReference type="AlphaFoldDB" id="A0A6N2UWJ3"/>
<dbReference type="NCBIfam" id="TIGR00684">
    <property type="entry name" value="narJ"/>
    <property type="match status" value="1"/>
</dbReference>
<dbReference type="SUPFAM" id="SSF89155">
    <property type="entry name" value="TorD-like"/>
    <property type="match status" value="1"/>
</dbReference>
<keyword evidence="4" id="KW-0143">Chaperone</keyword>
<evidence type="ECO:0000256" key="8">
    <source>
        <dbReference type="ARBA" id="ARBA00079760"/>
    </source>
</evidence>
<dbReference type="InterPro" id="IPR003765">
    <property type="entry name" value="NO3_reductase_chaperone_NarJ"/>
</dbReference>
<accession>A0A6N2UWJ3</accession>
<proteinExistence type="inferred from homology"/>
<comment type="subunit">
    <text evidence="6">Binds specifically to the NarG subunit of the apoenzyme complex at two distinct sites, one interfering with membrane anchoring and another being involved in molybdenum insertion.</text>
</comment>
<evidence type="ECO:0000256" key="4">
    <source>
        <dbReference type="ARBA" id="ARBA00023186"/>
    </source>
</evidence>
<name>A0A6N2UWJ3_CITAM</name>
<dbReference type="PANTHER" id="PTHR43680:SF4">
    <property type="entry name" value="NITRATE REDUCTASE MOLYBDENUM COFACTOR ASSEMBLY CHAPERONE NARW-RELATED"/>
    <property type="match status" value="1"/>
</dbReference>
<dbReference type="GO" id="GO:0051082">
    <property type="term" value="F:unfolded protein binding"/>
    <property type="evidence" value="ECO:0007669"/>
    <property type="project" value="InterPro"/>
</dbReference>
<keyword evidence="2" id="KW-0963">Cytoplasm</keyword>
<evidence type="ECO:0000256" key="2">
    <source>
        <dbReference type="ARBA" id="ARBA00022490"/>
    </source>
</evidence>
<dbReference type="GO" id="GO:0005737">
    <property type="term" value="C:cytoplasm"/>
    <property type="evidence" value="ECO:0007669"/>
    <property type="project" value="UniProtKB-SubCell"/>
</dbReference>
<evidence type="ECO:0000256" key="1">
    <source>
        <dbReference type="ARBA" id="ARBA00004496"/>
    </source>
</evidence>
<keyword evidence="3" id="KW-0534">Nitrate assimilation</keyword>
<comment type="similarity">
    <text evidence="5">Belongs to the NarJ/NarW family.</text>
</comment>
<dbReference type="InterPro" id="IPR036411">
    <property type="entry name" value="TorD-like_sf"/>
</dbReference>
<dbReference type="GO" id="GO:0042128">
    <property type="term" value="P:nitrate assimilation"/>
    <property type="evidence" value="ECO:0007669"/>
    <property type="project" value="UniProtKB-KW"/>
</dbReference>
<dbReference type="Gene3D" id="1.10.3480.10">
    <property type="entry name" value="TorD-like"/>
    <property type="match status" value="1"/>
</dbReference>
<dbReference type="EMBL" id="CACRTI010000004">
    <property type="protein sequence ID" value="VYT22060.1"/>
    <property type="molecule type" value="Genomic_DNA"/>
</dbReference>
<evidence type="ECO:0000313" key="9">
    <source>
        <dbReference type="EMBL" id="VYT22060.1"/>
    </source>
</evidence>
<evidence type="ECO:0000256" key="6">
    <source>
        <dbReference type="ARBA" id="ARBA00063916"/>
    </source>
</evidence>
<reference evidence="9" key="1">
    <citation type="submission" date="2019-11" db="EMBL/GenBank/DDBJ databases">
        <authorList>
            <person name="Feng L."/>
        </authorList>
    </citation>
    <scope>NUCLEOTIDE SEQUENCE</scope>
    <source>
        <strain evidence="9">CAmalonaticusLFYP1</strain>
    </source>
</reference>
<dbReference type="PANTHER" id="PTHR43680">
    <property type="entry name" value="NITRATE REDUCTASE MOLYBDENUM COFACTOR ASSEMBLY CHAPERONE"/>
    <property type="match status" value="1"/>
</dbReference>
<evidence type="ECO:0000256" key="7">
    <source>
        <dbReference type="ARBA" id="ARBA00067979"/>
    </source>
</evidence>
<protein>
    <recommendedName>
        <fullName evidence="7">Nitrate reductase molybdenum cofactor assembly chaperone NarJ</fullName>
    </recommendedName>
    <alternativeName>
        <fullName evidence="8">Redox enzyme maturation protein NarJ</fullName>
    </alternativeName>
</protein>